<dbReference type="AlphaFoldDB" id="A0A4R1PUY7"/>
<dbReference type="RefSeq" id="WP_243650573.1">
    <property type="nucleotide sequence ID" value="NZ_DAMAKO010000010.1"/>
</dbReference>
<proteinExistence type="predicted"/>
<organism evidence="1 2">
    <name type="scientific">Anaerospora hongkongensis</name>
    <dbReference type="NCBI Taxonomy" id="244830"/>
    <lineage>
        <taxon>Bacteria</taxon>
        <taxon>Bacillati</taxon>
        <taxon>Bacillota</taxon>
        <taxon>Negativicutes</taxon>
        <taxon>Selenomonadales</taxon>
        <taxon>Sporomusaceae</taxon>
        <taxon>Anaerospora</taxon>
    </lineage>
</organism>
<name>A0A4R1PUY7_9FIRM</name>
<dbReference type="Gene3D" id="1.10.287.4300">
    <property type="entry name" value="Stage III sporulation protein AH-like"/>
    <property type="match status" value="1"/>
</dbReference>
<dbReference type="Pfam" id="PF12685">
    <property type="entry name" value="SpoIIIAH"/>
    <property type="match status" value="1"/>
</dbReference>
<comment type="caution">
    <text evidence="1">The sequence shown here is derived from an EMBL/GenBank/DDBJ whole genome shotgun (WGS) entry which is preliminary data.</text>
</comment>
<protein>
    <submittedName>
        <fullName evidence="1">Stage III sporulation protein AH</fullName>
    </submittedName>
</protein>
<evidence type="ECO:0000313" key="1">
    <source>
        <dbReference type="EMBL" id="TCL35866.1"/>
    </source>
</evidence>
<dbReference type="InterPro" id="IPR024232">
    <property type="entry name" value="SpoIIIAH"/>
</dbReference>
<reference evidence="1 2" key="1">
    <citation type="submission" date="2019-03" db="EMBL/GenBank/DDBJ databases">
        <title>Genomic Encyclopedia of Type Strains, Phase IV (KMG-IV): sequencing the most valuable type-strain genomes for metagenomic binning, comparative biology and taxonomic classification.</title>
        <authorList>
            <person name="Goeker M."/>
        </authorList>
    </citation>
    <scope>NUCLEOTIDE SEQUENCE [LARGE SCALE GENOMIC DNA]</scope>
    <source>
        <strain evidence="1 2">DSM 15969</strain>
    </source>
</reference>
<dbReference type="EMBL" id="SLUI01000010">
    <property type="protein sequence ID" value="TCL35866.1"/>
    <property type="molecule type" value="Genomic_DNA"/>
</dbReference>
<gene>
    <name evidence="1" type="ORF">EV210_110110</name>
</gene>
<evidence type="ECO:0000313" key="2">
    <source>
        <dbReference type="Proteomes" id="UP000295063"/>
    </source>
</evidence>
<dbReference type="InterPro" id="IPR038503">
    <property type="entry name" value="SpoIIIAH_sf"/>
</dbReference>
<dbReference type="Proteomes" id="UP000295063">
    <property type="component" value="Unassembled WGS sequence"/>
</dbReference>
<keyword evidence="2" id="KW-1185">Reference proteome</keyword>
<accession>A0A4R1PUY7</accession>
<sequence>MILSIKKANRKKMVLFVGAAFVIITAVVVFTAADSAKQAKVDRTNAMQVTKQVTPDNSAIQVSAPDFFTEYRLERDKVRSERSDLIRDILKNAKTEDMRQKAQESVLKMALDKQRESEMENLIKARGFSDALVFVRENSVSAVVKTSALSREEVIQVADAISRVTGIKPEDITISAKP</sequence>